<dbReference type="PANTHER" id="PTHR35275">
    <property type="entry name" value="ZCF37"/>
    <property type="match status" value="1"/>
</dbReference>
<evidence type="ECO:0000313" key="2">
    <source>
        <dbReference type="EnsemblPlants" id="OBART03G22390.1"/>
    </source>
</evidence>
<accession>A0A0D3FK57</accession>
<feature type="region of interest" description="Disordered" evidence="1">
    <location>
        <begin position="100"/>
        <end position="140"/>
    </location>
</feature>
<dbReference type="HOGENOM" id="CLU_1108496_0_0_1"/>
<feature type="compositionally biased region" description="Basic and acidic residues" evidence="1">
    <location>
        <begin position="220"/>
        <end position="251"/>
    </location>
</feature>
<reference evidence="2" key="1">
    <citation type="journal article" date="2009" name="Rice">
        <title>De Novo Next Generation Sequencing of Plant Genomes.</title>
        <authorList>
            <person name="Rounsley S."/>
            <person name="Marri P.R."/>
            <person name="Yu Y."/>
            <person name="He R."/>
            <person name="Sisneros N."/>
            <person name="Goicoechea J.L."/>
            <person name="Lee S.J."/>
            <person name="Angelova A."/>
            <person name="Kudrna D."/>
            <person name="Luo M."/>
            <person name="Affourtit J."/>
            <person name="Desany B."/>
            <person name="Knight J."/>
            <person name="Niazi F."/>
            <person name="Egholm M."/>
            <person name="Wing R.A."/>
        </authorList>
    </citation>
    <scope>NUCLEOTIDE SEQUENCE [LARGE SCALE GENOMIC DNA]</scope>
    <source>
        <strain evidence="2">cv. IRGC 105608</strain>
    </source>
</reference>
<dbReference type="eggNOG" id="ENOG502RZXM">
    <property type="taxonomic scope" value="Eukaryota"/>
</dbReference>
<dbReference type="PANTHER" id="PTHR35275:SF13">
    <property type="entry name" value="OS03G0432000 PROTEIN"/>
    <property type="match status" value="1"/>
</dbReference>
<feature type="region of interest" description="Disordered" evidence="1">
    <location>
        <begin position="1"/>
        <end position="46"/>
    </location>
</feature>
<proteinExistence type="predicted"/>
<feature type="region of interest" description="Disordered" evidence="1">
    <location>
        <begin position="189"/>
        <end position="251"/>
    </location>
</feature>
<dbReference type="Gramene" id="OBART03G22390.1">
    <property type="protein sequence ID" value="OBART03G22390.1"/>
    <property type="gene ID" value="OBART03G22390"/>
</dbReference>
<name>A0A0D3FK57_9ORYZ</name>
<dbReference type="PaxDb" id="65489-OBART03G22390.1"/>
<keyword evidence="3" id="KW-1185">Reference proteome</keyword>
<organism evidence="2">
    <name type="scientific">Oryza barthii</name>
    <dbReference type="NCBI Taxonomy" id="65489"/>
    <lineage>
        <taxon>Eukaryota</taxon>
        <taxon>Viridiplantae</taxon>
        <taxon>Streptophyta</taxon>
        <taxon>Embryophyta</taxon>
        <taxon>Tracheophyta</taxon>
        <taxon>Spermatophyta</taxon>
        <taxon>Magnoliopsida</taxon>
        <taxon>Liliopsida</taxon>
        <taxon>Poales</taxon>
        <taxon>Poaceae</taxon>
        <taxon>BOP clade</taxon>
        <taxon>Oryzoideae</taxon>
        <taxon>Oryzeae</taxon>
        <taxon>Oryzinae</taxon>
        <taxon>Oryza</taxon>
    </lineage>
</organism>
<sequence>MLCGTASFKHVVDDDDPAARGTGGGSPRQPRRKHGGGGGGKINPYAERGLDKFSTVLSELEARRDKILRRVGSGGGLVMVRFVQSNGALEPIIVKLPDEQRRPKDDAAAKKPQAVVSVDRRRPAAGRRRRARDQGSTTCAGGEQGVVVLVGADAAAGVLLAGGDGADAGVPRRVREGVRHMLHLHLVVPRAHPAEQRRRRRRGRGAPPSGLPEEVAAAGERQEVGRAPRHARGWELAERPHKEGHLKLNLS</sequence>
<feature type="compositionally biased region" description="Basic and acidic residues" evidence="1">
    <location>
        <begin position="100"/>
        <end position="109"/>
    </location>
</feature>
<reference evidence="2" key="2">
    <citation type="submission" date="2015-03" db="UniProtKB">
        <authorList>
            <consortium name="EnsemblPlants"/>
        </authorList>
    </citation>
    <scope>IDENTIFICATION</scope>
</reference>
<dbReference type="AlphaFoldDB" id="A0A0D3FK57"/>
<dbReference type="InterPro" id="IPR045880">
    <property type="entry name" value="ZCF37"/>
</dbReference>
<dbReference type="Proteomes" id="UP000026960">
    <property type="component" value="Chromosome 3"/>
</dbReference>
<dbReference type="STRING" id="65489.A0A0D3FK57"/>
<protein>
    <submittedName>
        <fullName evidence="2">Uncharacterized protein</fullName>
    </submittedName>
</protein>
<evidence type="ECO:0000313" key="3">
    <source>
        <dbReference type="Proteomes" id="UP000026960"/>
    </source>
</evidence>
<dbReference type="EnsemblPlants" id="OBART03G22390.1">
    <property type="protein sequence ID" value="OBART03G22390.1"/>
    <property type="gene ID" value="OBART03G22390"/>
</dbReference>
<evidence type="ECO:0000256" key="1">
    <source>
        <dbReference type="SAM" id="MobiDB-lite"/>
    </source>
</evidence>